<dbReference type="EMBL" id="CADEAL010000802">
    <property type="protein sequence ID" value="CAB1425419.1"/>
    <property type="molecule type" value="Genomic_DNA"/>
</dbReference>
<evidence type="ECO:0000256" key="1">
    <source>
        <dbReference type="SAM" id="MobiDB-lite"/>
    </source>
</evidence>
<accession>A0A9N7YIH9</accession>
<proteinExistence type="predicted"/>
<sequence>MRYTFQVRSSEVDNHDSSLQSREGFGTFLLDAGPDSYTPAKFNAASPISRSSCEPTGSCDGQSVVWERDSKSRARALRVSLLPDMENGRLFVGWSASSQRSVPFKGTRELQSATKQGTGGGPDQMLLLLPGSRPQVQMESRDRGGGLQSHILSTDL</sequence>
<evidence type="ECO:0000313" key="3">
    <source>
        <dbReference type="Proteomes" id="UP001153269"/>
    </source>
</evidence>
<name>A0A9N7YIH9_PLEPL</name>
<dbReference type="Proteomes" id="UP001153269">
    <property type="component" value="Unassembled WGS sequence"/>
</dbReference>
<reference evidence="2" key="1">
    <citation type="submission" date="2020-03" db="EMBL/GenBank/DDBJ databases">
        <authorList>
            <person name="Weist P."/>
        </authorList>
    </citation>
    <scope>NUCLEOTIDE SEQUENCE</scope>
</reference>
<organism evidence="2 3">
    <name type="scientific">Pleuronectes platessa</name>
    <name type="common">European plaice</name>
    <dbReference type="NCBI Taxonomy" id="8262"/>
    <lineage>
        <taxon>Eukaryota</taxon>
        <taxon>Metazoa</taxon>
        <taxon>Chordata</taxon>
        <taxon>Craniata</taxon>
        <taxon>Vertebrata</taxon>
        <taxon>Euteleostomi</taxon>
        <taxon>Actinopterygii</taxon>
        <taxon>Neopterygii</taxon>
        <taxon>Teleostei</taxon>
        <taxon>Neoteleostei</taxon>
        <taxon>Acanthomorphata</taxon>
        <taxon>Carangaria</taxon>
        <taxon>Pleuronectiformes</taxon>
        <taxon>Pleuronectoidei</taxon>
        <taxon>Pleuronectidae</taxon>
        <taxon>Pleuronectes</taxon>
    </lineage>
</organism>
<keyword evidence="3" id="KW-1185">Reference proteome</keyword>
<gene>
    <name evidence="2" type="ORF">PLEPLA_LOCUS13349</name>
</gene>
<feature type="region of interest" description="Disordered" evidence="1">
    <location>
        <begin position="98"/>
        <end position="156"/>
    </location>
</feature>
<comment type="caution">
    <text evidence="2">The sequence shown here is derived from an EMBL/GenBank/DDBJ whole genome shotgun (WGS) entry which is preliminary data.</text>
</comment>
<protein>
    <submittedName>
        <fullName evidence="2">Uncharacterized protein</fullName>
    </submittedName>
</protein>
<dbReference type="AlphaFoldDB" id="A0A9N7YIH9"/>
<evidence type="ECO:0000313" key="2">
    <source>
        <dbReference type="EMBL" id="CAB1425419.1"/>
    </source>
</evidence>